<reference evidence="2 3" key="1">
    <citation type="submission" date="2018-12" db="EMBL/GenBank/DDBJ databases">
        <authorList>
            <person name="Sun L."/>
            <person name="Chen Z."/>
        </authorList>
    </citation>
    <scope>NUCLEOTIDE SEQUENCE [LARGE SCALE GENOMIC DNA]</scope>
    <source>
        <strain evidence="2 3">DSM 15890</strain>
    </source>
</reference>
<keyword evidence="1" id="KW-1133">Transmembrane helix</keyword>
<feature type="transmembrane region" description="Helical" evidence="1">
    <location>
        <begin position="100"/>
        <end position="122"/>
    </location>
</feature>
<dbReference type="EMBL" id="RZNY01000002">
    <property type="protein sequence ID" value="RUT48254.1"/>
    <property type="molecule type" value="Genomic_DNA"/>
</dbReference>
<feature type="transmembrane region" description="Helical" evidence="1">
    <location>
        <begin position="147"/>
        <end position="174"/>
    </location>
</feature>
<evidence type="ECO:0000313" key="2">
    <source>
        <dbReference type="EMBL" id="RUT48254.1"/>
    </source>
</evidence>
<accession>A0A3S1BRW7</accession>
<organism evidence="2 3">
    <name type="scientific">Paenibacillus anaericanus</name>
    <dbReference type="NCBI Taxonomy" id="170367"/>
    <lineage>
        <taxon>Bacteria</taxon>
        <taxon>Bacillati</taxon>
        <taxon>Bacillota</taxon>
        <taxon>Bacilli</taxon>
        <taxon>Bacillales</taxon>
        <taxon>Paenibacillaceae</taxon>
        <taxon>Paenibacillus</taxon>
    </lineage>
</organism>
<feature type="transmembrane region" description="Helical" evidence="1">
    <location>
        <begin position="186"/>
        <end position="205"/>
    </location>
</feature>
<proteinExistence type="predicted"/>
<dbReference type="RefSeq" id="WP_127190675.1">
    <property type="nucleotide sequence ID" value="NZ_RZNY01000002.1"/>
</dbReference>
<protein>
    <submittedName>
        <fullName evidence="2">ABC transporter permease</fullName>
    </submittedName>
</protein>
<dbReference type="AlphaFoldDB" id="A0A3S1BRW7"/>
<feature type="transmembrane region" description="Helical" evidence="1">
    <location>
        <begin position="60"/>
        <end position="79"/>
    </location>
</feature>
<feature type="transmembrane region" description="Helical" evidence="1">
    <location>
        <begin position="20"/>
        <end position="40"/>
    </location>
</feature>
<feature type="transmembrane region" description="Helical" evidence="1">
    <location>
        <begin position="237"/>
        <end position="259"/>
    </location>
</feature>
<keyword evidence="1" id="KW-0812">Transmembrane</keyword>
<evidence type="ECO:0000256" key="1">
    <source>
        <dbReference type="SAM" id="Phobius"/>
    </source>
</evidence>
<keyword evidence="3" id="KW-1185">Reference proteome</keyword>
<dbReference type="Proteomes" id="UP000279446">
    <property type="component" value="Unassembled WGS sequence"/>
</dbReference>
<dbReference type="OrthoDB" id="1738593at2"/>
<gene>
    <name evidence="2" type="ORF">EJP82_03745</name>
</gene>
<comment type="caution">
    <text evidence="2">The sequence shown here is derived from an EMBL/GenBank/DDBJ whole genome shotgun (WGS) entry which is preliminary data.</text>
</comment>
<name>A0A3S1BRW7_9BACL</name>
<keyword evidence="1" id="KW-0472">Membrane</keyword>
<sequence length="265" mass="28508">MLNLIQADLYKLRKSMAIKILFAITTLSAIAMASLAYLMAQGQIAQEYTGIGFMFSDVNMISILGAVIAGVFICGDFDNKTIHDAISSGSSRVTVIISKATVFSCALLFILLPYVIVTGIALGTGSKFDMGAVSVGFLNILSKESGIIFSASIIFKMVAVALTLMIVYMAQLSICVPLAMVLKKPVLVISIYYGFSILCGKLASLSNSSAVFDRFFSFTPFGGKYTFVTFDTGAGELIKAIVVSLVFIIVMLALTYSIFRRSEIK</sequence>
<evidence type="ECO:0000313" key="3">
    <source>
        <dbReference type="Proteomes" id="UP000279446"/>
    </source>
</evidence>